<reference evidence="2 3" key="1">
    <citation type="submission" date="2023-04" db="EMBL/GenBank/DDBJ databases">
        <title>Forest soil microbial communities from Buena Vista Peninsula, Colon Province, Panama.</title>
        <authorList>
            <person name="Bouskill N."/>
        </authorList>
    </citation>
    <scope>NUCLEOTIDE SEQUENCE [LARGE SCALE GENOMIC DNA]</scope>
    <source>
        <strain evidence="2 3">GGS1</strain>
    </source>
</reference>
<dbReference type="EMBL" id="JARXVH010000006">
    <property type="protein sequence ID" value="MDH6217083.1"/>
    <property type="molecule type" value="Genomic_DNA"/>
</dbReference>
<dbReference type="Proteomes" id="UP001160499">
    <property type="component" value="Unassembled WGS sequence"/>
</dbReference>
<evidence type="ECO:0000313" key="3">
    <source>
        <dbReference type="Proteomes" id="UP001160499"/>
    </source>
</evidence>
<comment type="caution">
    <text evidence="2">The sequence shown here is derived from an EMBL/GenBank/DDBJ whole genome shotgun (WGS) entry which is preliminary data.</text>
</comment>
<feature type="region of interest" description="Disordered" evidence="1">
    <location>
        <begin position="290"/>
        <end position="309"/>
    </location>
</feature>
<proteinExistence type="predicted"/>
<evidence type="ECO:0000256" key="1">
    <source>
        <dbReference type="SAM" id="MobiDB-lite"/>
    </source>
</evidence>
<dbReference type="RefSeq" id="WP_280878013.1">
    <property type="nucleotide sequence ID" value="NZ_JARXVH010000006.1"/>
</dbReference>
<evidence type="ECO:0000313" key="2">
    <source>
        <dbReference type="EMBL" id="MDH6217083.1"/>
    </source>
</evidence>
<gene>
    <name evidence="2" type="ORF">M2283_004401</name>
</gene>
<protein>
    <submittedName>
        <fullName evidence="2">Uncharacterized protein</fullName>
    </submittedName>
</protein>
<keyword evidence="3" id="KW-1185">Reference proteome</keyword>
<sequence>MSEKPGEAEQRAQRIARELAALRQRGLSALSISTHNQAAAELAELIPLAQAHAERLDRLWDERGSVKRLLLDVLAAFGSEPEYEDDAGLIYSLFFYKDSDRVAPGELLRQARDRLNVERTKFRTDYQNPAFLSFARFLVGWIDRKAAARDQRGVDTAGELGQAALTFSRNDLTSLFETLVRDENRSDIAKLAALVGRLYSSHELIPLVEIMRRRSLHEQVDAILREAVASMDIYGLIDLVELFYKEGWRLDTLISAIAAFRSAEDVAVILSVIGDRKEAAELKRQSEAVRAAAKEPEQQLPELNDEVAS</sequence>
<name>A0ABT6LLB0_9ACTN</name>
<organism evidence="2 3">
    <name type="scientific">Streptomyces pseudovenezuelae</name>
    <dbReference type="NCBI Taxonomy" id="67350"/>
    <lineage>
        <taxon>Bacteria</taxon>
        <taxon>Bacillati</taxon>
        <taxon>Actinomycetota</taxon>
        <taxon>Actinomycetes</taxon>
        <taxon>Kitasatosporales</taxon>
        <taxon>Streptomycetaceae</taxon>
        <taxon>Streptomyces</taxon>
        <taxon>Streptomyces aurantiacus group</taxon>
    </lineage>
</organism>
<accession>A0ABT6LLB0</accession>